<dbReference type="InterPro" id="IPR012677">
    <property type="entry name" value="Nucleotide-bd_a/b_plait_sf"/>
</dbReference>
<evidence type="ECO:0000256" key="7">
    <source>
        <dbReference type="SAM" id="MobiDB-lite"/>
    </source>
</evidence>
<feature type="compositionally biased region" description="Acidic residues" evidence="7">
    <location>
        <begin position="952"/>
        <end position="963"/>
    </location>
</feature>
<feature type="domain" description="RRM" evidence="8">
    <location>
        <begin position="6"/>
        <end position="100"/>
    </location>
</feature>
<dbReference type="Proteomes" id="UP000316079">
    <property type="component" value="Unassembled WGS sequence"/>
</dbReference>
<dbReference type="InterPro" id="IPR057051">
    <property type="entry name" value="PARP14_RPM_1"/>
</dbReference>
<dbReference type="EC" id="2.3.2.27" evidence="3"/>
<keyword evidence="5" id="KW-0479">Metal-binding</keyword>
<evidence type="ECO:0000256" key="1">
    <source>
        <dbReference type="ARBA" id="ARBA00000900"/>
    </source>
</evidence>
<dbReference type="Gene3D" id="3.30.390.130">
    <property type="match status" value="1"/>
</dbReference>
<accession>A0A553R089</accession>
<sequence length="1093" mass="120944">MAEEDRTVCVYGLPTDVTHERLKDKLLVHFLRKKNGGGEVTSVSLTGQTPSRALVTFEERRVAQSVLHTYPHVLELDDKKYELSLCLPNQEPLSLNKVVLNMTATINCSQFPEAAESLNVLRSKFPRLRIELGFLEQTCTFQGSYTDCQGALAYMQILLQQLSKTKFIDCSGPKMSEPSDVNERAQFAPQSPDDHGFGFGQDYLKPQCNDAVFARSTLTEGTKIEEGALCEMDDDCADLSIIMEADVFAYLQGIKEYKQILQNHGVQVIHVTSEGVTTLYLESEVLGGSEVKKNIKQAHKELRQLCQQHEACLRKDEVKKTAIYMPNGLNEALKKVQIMLPNVLLSHDHRCVYLVGEKSEVSQAKQILFHGVEKDLISLTEMATSVASFSPPSNEPLERFQEGVNAPQSSVTPKLISLNKEQNTESGKTEYKLAARFKSFEQGLPGGEGGGDLKNLNAKMETLTLAPNSQSTPRTRSFPSPKDSTSNELTSEGTKAFRVTEPCSTGQDILFKNQPLLSDKSSVRISFSSTKAKSSTSAELGSTWDSGVQAYESSNTKSISGGSTKGKTDSHSCTTVPLLRRSNSFSGHLHQKEQFQNNQIKAETVIKQQTYPRGRSNSISTEKSREDCPSPTMEAEFTVPGLIWNYIKTVYRSQLDAMKSDFLMMSEKQARKGEITVMLKDTDSLKVEDGHRHLQNLVTVVASDFYFEEICLEELGVMEKDQVFVACCSSVRTQISQVVLHTTKIKLVLIGPKMICTQVGNIFKNVFPGKRSQSSFLQELISLQEAIPEGASKTSLGLTSKVDQPKVDQSTPWLFQEASHEVQSEGQSKQKSNKLDNPRPKKDDLGETIFANTKEETAQTMSDHATSLPLESHNKPTTLKQTNMPSHTPSARCVCGATGAKVDRTTCGIMLCSNCITMHLYCRVCRNKEAYFPKYLEEERKNDSKENLAQEFDSDQEEKEDEGIQGTMTCVEMPLSLAGFIKYTTVKITYCIPDGIQGDTDPNPGSPFEGGQFEAFLPLSPMGRSLLPSLKKAFDQGLTFVISSKKASGAGAKVNWGKIPHKTKMEGGKSSNGYPDSTYLTRLTDALEAHGIK</sequence>
<dbReference type="GO" id="GO:0007219">
    <property type="term" value="P:Notch signaling pathway"/>
    <property type="evidence" value="ECO:0007669"/>
    <property type="project" value="InterPro"/>
</dbReference>
<dbReference type="InterPro" id="IPR039396">
    <property type="entry name" value="Deltex_C"/>
</dbReference>
<comment type="catalytic activity">
    <reaction evidence="1">
        <text>S-ubiquitinyl-[E2 ubiquitin-conjugating enzyme]-L-cysteine + [acceptor protein]-L-lysine = [E2 ubiquitin-conjugating enzyme]-L-cysteine + N(6)-ubiquitinyl-[acceptor protein]-L-lysine.</text>
        <dbReference type="EC" id="2.3.2.27"/>
    </reaction>
</comment>
<dbReference type="AlphaFoldDB" id="A0A553R089"/>
<evidence type="ECO:0000256" key="5">
    <source>
        <dbReference type="ARBA" id="ARBA00022723"/>
    </source>
</evidence>
<evidence type="ECO:0000256" key="3">
    <source>
        <dbReference type="ARBA" id="ARBA00012483"/>
    </source>
</evidence>
<feature type="compositionally biased region" description="Polar residues" evidence="7">
    <location>
        <begin position="465"/>
        <end position="493"/>
    </location>
</feature>
<evidence type="ECO:0000256" key="6">
    <source>
        <dbReference type="PROSITE-ProRule" id="PRU00176"/>
    </source>
</evidence>
<feature type="region of interest" description="Disordered" evidence="7">
    <location>
        <begin position="464"/>
        <end position="494"/>
    </location>
</feature>
<name>A0A553R089_9TELE</name>
<dbReference type="Pfam" id="PF23222">
    <property type="entry name" value="RRM_PARP14_1"/>
    <property type="match status" value="1"/>
</dbReference>
<dbReference type="GO" id="GO:0061630">
    <property type="term" value="F:ubiquitin protein ligase activity"/>
    <property type="evidence" value="ECO:0007669"/>
    <property type="project" value="UniProtKB-EC"/>
</dbReference>
<evidence type="ECO:0000313" key="10">
    <source>
        <dbReference type="Proteomes" id="UP000316079"/>
    </source>
</evidence>
<protein>
    <recommendedName>
        <fullName evidence="3">RING-type E3 ubiquitin transferase</fullName>
        <ecNumber evidence="3">2.3.2.27</ecNumber>
    </recommendedName>
</protein>
<feature type="region of interest" description="Disordered" evidence="7">
    <location>
        <begin position="818"/>
        <end position="846"/>
    </location>
</feature>
<feature type="region of interest" description="Disordered" evidence="7">
    <location>
        <begin position="939"/>
        <end position="963"/>
    </location>
</feature>
<feature type="compositionally biased region" description="Basic and acidic residues" evidence="7">
    <location>
        <begin position="833"/>
        <end position="845"/>
    </location>
</feature>
<keyword evidence="10" id="KW-1185">Reference proteome</keyword>
<feature type="compositionally biased region" description="Polar residues" evidence="7">
    <location>
        <begin position="611"/>
        <end position="621"/>
    </location>
</feature>
<dbReference type="InterPro" id="IPR000504">
    <property type="entry name" value="RRM_dom"/>
</dbReference>
<evidence type="ECO:0000256" key="2">
    <source>
        <dbReference type="ARBA" id="ARBA00004906"/>
    </source>
</evidence>
<gene>
    <name evidence="9" type="ORF">DNTS_017813</name>
</gene>
<dbReference type="InterPro" id="IPR035979">
    <property type="entry name" value="RBD_domain_sf"/>
</dbReference>
<dbReference type="SUPFAM" id="SSF54928">
    <property type="entry name" value="RNA-binding domain, RBD"/>
    <property type="match status" value="1"/>
</dbReference>
<dbReference type="EMBL" id="SRMA01025353">
    <property type="protein sequence ID" value="TRY95599.1"/>
    <property type="molecule type" value="Genomic_DNA"/>
</dbReference>
<evidence type="ECO:0000259" key="8">
    <source>
        <dbReference type="PROSITE" id="PS50102"/>
    </source>
</evidence>
<keyword evidence="4" id="KW-0808">Transferase</keyword>
<dbReference type="Gene3D" id="3.30.70.330">
    <property type="match status" value="1"/>
</dbReference>
<dbReference type="UniPathway" id="UPA00143"/>
<dbReference type="OrthoDB" id="527344at2759"/>
<evidence type="ECO:0000256" key="4">
    <source>
        <dbReference type="ARBA" id="ARBA00022679"/>
    </source>
</evidence>
<comment type="caution">
    <text evidence="9">The sequence shown here is derived from an EMBL/GenBank/DDBJ whole genome shotgun (WGS) entry which is preliminary data.</text>
</comment>
<organism evidence="9 10">
    <name type="scientific">Danionella cerebrum</name>
    <dbReference type="NCBI Taxonomy" id="2873325"/>
    <lineage>
        <taxon>Eukaryota</taxon>
        <taxon>Metazoa</taxon>
        <taxon>Chordata</taxon>
        <taxon>Craniata</taxon>
        <taxon>Vertebrata</taxon>
        <taxon>Euteleostomi</taxon>
        <taxon>Actinopterygii</taxon>
        <taxon>Neopterygii</taxon>
        <taxon>Teleostei</taxon>
        <taxon>Ostariophysi</taxon>
        <taxon>Cypriniformes</taxon>
        <taxon>Danionidae</taxon>
        <taxon>Danioninae</taxon>
        <taxon>Danionella</taxon>
    </lineage>
</organism>
<dbReference type="GO" id="GO:0046872">
    <property type="term" value="F:metal ion binding"/>
    <property type="evidence" value="ECO:0007669"/>
    <property type="project" value="UniProtKB-KW"/>
</dbReference>
<feature type="compositionally biased region" description="Basic and acidic residues" evidence="7">
    <location>
        <begin position="939"/>
        <end position="948"/>
    </location>
</feature>
<reference evidence="9 10" key="1">
    <citation type="journal article" date="2019" name="Sci. Data">
        <title>Hybrid genome assembly and annotation of Danionella translucida.</title>
        <authorList>
            <person name="Kadobianskyi M."/>
            <person name="Schulze L."/>
            <person name="Schuelke M."/>
            <person name="Judkewitz B."/>
        </authorList>
    </citation>
    <scope>NUCLEOTIDE SEQUENCE [LARGE SCALE GENOMIC DNA]</scope>
    <source>
        <strain evidence="9 10">Bolton</strain>
    </source>
</reference>
<dbReference type="GO" id="GO:0003723">
    <property type="term" value="F:RNA binding"/>
    <property type="evidence" value="ECO:0007669"/>
    <property type="project" value="UniProtKB-UniRule"/>
</dbReference>
<dbReference type="PANTHER" id="PTHR12622">
    <property type="entry name" value="DELTEX-RELATED"/>
    <property type="match status" value="1"/>
</dbReference>
<feature type="region of interest" description="Disordered" evidence="7">
    <location>
        <begin position="554"/>
        <end position="574"/>
    </location>
</feature>
<dbReference type="Pfam" id="PF18102">
    <property type="entry name" value="DTC"/>
    <property type="match status" value="1"/>
</dbReference>
<proteinExistence type="predicted"/>
<dbReference type="PROSITE" id="PS50102">
    <property type="entry name" value="RRM"/>
    <property type="match status" value="1"/>
</dbReference>
<dbReference type="InterPro" id="IPR039398">
    <property type="entry name" value="Deltex_fam"/>
</dbReference>
<comment type="pathway">
    <text evidence="2">Protein modification; protein ubiquitination.</text>
</comment>
<evidence type="ECO:0000313" key="9">
    <source>
        <dbReference type="EMBL" id="TRY95599.1"/>
    </source>
</evidence>
<dbReference type="InterPro" id="IPR039399">
    <property type="entry name" value="Deltex_C_sf"/>
</dbReference>
<feature type="region of interest" description="Disordered" evidence="7">
    <location>
        <begin position="611"/>
        <end position="632"/>
    </location>
</feature>
<dbReference type="GO" id="GO:0016567">
    <property type="term" value="P:protein ubiquitination"/>
    <property type="evidence" value="ECO:0007669"/>
    <property type="project" value="UniProtKB-UniPathway"/>
</dbReference>
<keyword evidence="6" id="KW-0694">RNA-binding</keyword>